<keyword evidence="3" id="KW-0240">DNA-directed RNA polymerase</keyword>
<dbReference type="EMBL" id="JACEFO010000544">
    <property type="protein sequence ID" value="KAF8765879.1"/>
    <property type="molecule type" value="Genomic_DNA"/>
</dbReference>
<dbReference type="EC" id="2.7.7.6" evidence="2"/>
<dbReference type="InterPro" id="IPR037033">
    <property type="entry name" value="DNA-dir_RNAP_su2_hyb_sf"/>
</dbReference>
<dbReference type="AlphaFoldDB" id="A0A835FNE9"/>
<evidence type="ECO:0000256" key="9">
    <source>
        <dbReference type="SAM" id="Phobius"/>
    </source>
</evidence>
<comment type="similarity">
    <text evidence="1">Belongs to the RNA polymerase beta chain family.</text>
</comment>
<comment type="caution">
    <text evidence="14">The sequence shown here is derived from an EMBL/GenBank/DDBJ whole genome shotgun (WGS) entry which is preliminary data.</text>
</comment>
<feature type="transmembrane region" description="Helical" evidence="9">
    <location>
        <begin position="773"/>
        <end position="796"/>
    </location>
</feature>
<keyword evidence="9" id="KW-0812">Transmembrane</keyword>
<protein>
    <recommendedName>
        <fullName evidence="2">DNA-directed RNA polymerase</fullName>
        <ecNumber evidence="2">2.7.7.6</ecNumber>
    </recommendedName>
</protein>
<dbReference type="PANTHER" id="PTHR20856">
    <property type="entry name" value="DNA-DIRECTED RNA POLYMERASE I SUBUNIT 2"/>
    <property type="match status" value="1"/>
</dbReference>
<dbReference type="GO" id="GO:0046872">
    <property type="term" value="F:metal ion binding"/>
    <property type="evidence" value="ECO:0007669"/>
    <property type="project" value="UniProtKB-KW"/>
</dbReference>
<dbReference type="Pfam" id="PF00562">
    <property type="entry name" value="RNA_pol_Rpb2_6"/>
    <property type="match status" value="2"/>
</dbReference>
<keyword evidence="6" id="KW-0479">Metal-binding</keyword>
<feature type="transmembrane region" description="Helical" evidence="9">
    <location>
        <begin position="743"/>
        <end position="761"/>
    </location>
</feature>
<dbReference type="Gene3D" id="2.40.270.10">
    <property type="entry name" value="DNA-directed RNA polymerase, subunit 2, domain 6"/>
    <property type="match status" value="2"/>
</dbReference>
<dbReference type="GO" id="GO:0032549">
    <property type="term" value="F:ribonucleoside binding"/>
    <property type="evidence" value="ECO:0007669"/>
    <property type="project" value="InterPro"/>
</dbReference>
<keyword evidence="5" id="KW-0548">Nucleotidyltransferase</keyword>
<feature type="transmembrane region" description="Helical" evidence="9">
    <location>
        <begin position="802"/>
        <end position="824"/>
    </location>
</feature>
<dbReference type="InterPro" id="IPR007121">
    <property type="entry name" value="RNA_pol_bsu_CS"/>
</dbReference>
<dbReference type="InterPro" id="IPR007644">
    <property type="entry name" value="RNA_pol_bsu_protrusion"/>
</dbReference>
<dbReference type="InterPro" id="IPR007642">
    <property type="entry name" value="RNA_pol_Rpb2_2"/>
</dbReference>
<evidence type="ECO:0000256" key="7">
    <source>
        <dbReference type="ARBA" id="ARBA00023163"/>
    </source>
</evidence>
<feature type="domain" description="RNA polymerase Rpb2" evidence="11">
    <location>
        <begin position="196"/>
        <end position="346"/>
    </location>
</feature>
<feature type="domain" description="DNA-directed RNA polymerase subunit 2 hybrid-binding" evidence="10">
    <location>
        <begin position="651"/>
        <end position="773"/>
    </location>
</feature>
<dbReference type="InterPro" id="IPR014724">
    <property type="entry name" value="RNA_pol_RPB2_OB-fold"/>
</dbReference>
<feature type="domain" description="RNA polymerase Rpb2" evidence="13">
    <location>
        <begin position="506"/>
        <end position="534"/>
    </location>
</feature>
<evidence type="ECO:0000256" key="1">
    <source>
        <dbReference type="ARBA" id="ARBA00006835"/>
    </source>
</evidence>
<dbReference type="Gene3D" id="2.40.50.150">
    <property type="match status" value="1"/>
</dbReference>
<evidence type="ECO:0000256" key="2">
    <source>
        <dbReference type="ARBA" id="ARBA00012418"/>
    </source>
</evidence>
<dbReference type="Proteomes" id="UP000636709">
    <property type="component" value="Unassembled WGS sequence"/>
</dbReference>
<evidence type="ECO:0000256" key="6">
    <source>
        <dbReference type="ARBA" id="ARBA00022723"/>
    </source>
</evidence>
<dbReference type="Pfam" id="PF04563">
    <property type="entry name" value="RNA_pol_Rpb2_1"/>
    <property type="match status" value="1"/>
</dbReference>
<keyword evidence="7" id="KW-0804">Transcription</keyword>
<dbReference type="SUPFAM" id="SSF64484">
    <property type="entry name" value="beta and beta-prime subunits of DNA dependent RNA-polymerase"/>
    <property type="match status" value="2"/>
</dbReference>
<keyword evidence="15" id="KW-1185">Reference proteome</keyword>
<dbReference type="CDD" id="cd00653">
    <property type="entry name" value="RNA_pol_B_RPB2"/>
    <property type="match status" value="1"/>
</dbReference>
<sequence length="864" mass="96982">MTVLPAAEKEAASYRSLAAPVANPVDKFALLPAFLKVRGLVKEHIDSFNYFITRGIRNIVQANNRIEARNDPGIYLRYTDVHVGTPSVQVDYKIEDITPQFCRLTDRTYSAPIHVDIEYTVGKQHELKMKMVLSCYLNGCSDDFTTMFLGECPLDPGGYFVVKGTEKVILIQEQLSKNRIIIDTDSKGSESQFDILCESPIPIIVVMKAMGMESDQEVVQMVGRDPRYGDLLFPSIQECALERIYTQQQALQYMDEKVTYPGGANQKNGIDHILQHNRLVSDMPIFFHFQESRSKSILRDVFIAHVPAKNGNFLQKRIYTGVMLRRMLDAILNADTFDDKARNKRLELSGQLISLLFEDLFKTMNSQAVEFMNKNSDKTRSSPSDFSQLIKHEGITSGLERAISTGNWDIKRFRMHRKGVSQVPTHDTYFLPPPSPLYNAVFEVLPFCFYEDQEEGPLMNLCKSFGVEDLSLLPGEEIIASGSFLVMFNGLILGRHQQPQDGIRSFDDFLRDGLIEYLDVNEENNALCAMGKQAMGNIAYNQVMFLYNVLQLFRADSLLYLLVYTVMKENYGDGVSDRIAKPQRAKDGALVNANMQALDEDGIAAPGQIIRNHDVYVNKQVPSVTTGRRGAGALLNDKKMGLNLSVLFASQVGDKFSSRHGQKGVVGTIVQQEDFPFSERGVCPDLIMNPHGFPSRMTIGKMIELIGGKAGVSCGRFHYGSAFGEPSGNADKVEDIRADFCPLLPPFSGILGHPLEAYIFMGPIYYQKLKHMVGIFYLCCSFWSALIEAVFSIFAIVQAHFFIFMGIPVEFVVQYVNNFVNLWILQVLDKMHARASGPRVLLTRQPTEGRSRDGGFATLYSAIL</sequence>
<dbReference type="InterPro" id="IPR037034">
    <property type="entry name" value="RNA_pol_Rpb2_2_sf"/>
</dbReference>
<dbReference type="InterPro" id="IPR007120">
    <property type="entry name" value="DNA-dir_RNAP_su2_dom"/>
</dbReference>
<dbReference type="GO" id="GO:0000428">
    <property type="term" value="C:DNA-directed RNA polymerase complex"/>
    <property type="evidence" value="ECO:0007669"/>
    <property type="project" value="UniProtKB-KW"/>
</dbReference>
<evidence type="ECO:0000259" key="12">
    <source>
        <dbReference type="Pfam" id="PF04563"/>
    </source>
</evidence>
<feature type="domain" description="DNA-directed RNA polymerase subunit 2 hybrid-binding" evidence="10">
    <location>
        <begin position="827"/>
        <end position="852"/>
    </location>
</feature>
<keyword evidence="9" id="KW-0472">Membrane</keyword>
<reference evidence="14" key="1">
    <citation type="submission" date="2020-07" db="EMBL/GenBank/DDBJ databases">
        <title>Genome sequence and genetic diversity analysis of an under-domesticated orphan crop, white fonio (Digitaria exilis).</title>
        <authorList>
            <person name="Bennetzen J.L."/>
            <person name="Chen S."/>
            <person name="Ma X."/>
            <person name="Wang X."/>
            <person name="Yssel A.E.J."/>
            <person name="Chaluvadi S.R."/>
            <person name="Johnson M."/>
            <person name="Gangashetty P."/>
            <person name="Hamidou F."/>
            <person name="Sanogo M.D."/>
            <person name="Zwaenepoel A."/>
            <person name="Wallace J."/>
            <person name="Van De Peer Y."/>
            <person name="Van Deynze A."/>
        </authorList>
    </citation>
    <scope>NUCLEOTIDE SEQUENCE</scope>
    <source>
        <tissue evidence="14">Leaves</tissue>
    </source>
</reference>
<accession>A0A835FNE9</accession>
<evidence type="ECO:0000259" key="10">
    <source>
        <dbReference type="Pfam" id="PF00562"/>
    </source>
</evidence>
<dbReference type="GO" id="GO:0006351">
    <property type="term" value="P:DNA-templated transcription"/>
    <property type="evidence" value="ECO:0007669"/>
    <property type="project" value="InterPro"/>
</dbReference>
<gene>
    <name evidence="14" type="ORF">HU200_008398</name>
</gene>
<comment type="catalytic activity">
    <reaction evidence="8">
        <text>RNA(n) + a ribonucleoside 5'-triphosphate = RNA(n+1) + diphosphate</text>
        <dbReference type="Rhea" id="RHEA:21248"/>
        <dbReference type="Rhea" id="RHEA-COMP:14527"/>
        <dbReference type="Rhea" id="RHEA-COMP:17342"/>
        <dbReference type="ChEBI" id="CHEBI:33019"/>
        <dbReference type="ChEBI" id="CHEBI:61557"/>
        <dbReference type="ChEBI" id="CHEBI:140395"/>
        <dbReference type="EC" id="2.7.7.6"/>
    </reaction>
</comment>
<evidence type="ECO:0000313" key="15">
    <source>
        <dbReference type="Proteomes" id="UP000636709"/>
    </source>
</evidence>
<organism evidence="14 15">
    <name type="scientific">Digitaria exilis</name>
    <dbReference type="NCBI Taxonomy" id="1010633"/>
    <lineage>
        <taxon>Eukaryota</taxon>
        <taxon>Viridiplantae</taxon>
        <taxon>Streptophyta</taxon>
        <taxon>Embryophyta</taxon>
        <taxon>Tracheophyta</taxon>
        <taxon>Spermatophyta</taxon>
        <taxon>Magnoliopsida</taxon>
        <taxon>Liliopsida</taxon>
        <taxon>Poales</taxon>
        <taxon>Poaceae</taxon>
        <taxon>PACMAD clade</taxon>
        <taxon>Panicoideae</taxon>
        <taxon>Panicodae</taxon>
        <taxon>Paniceae</taxon>
        <taxon>Anthephorinae</taxon>
        <taxon>Digitaria</taxon>
    </lineage>
</organism>
<keyword evidence="4" id="KW-0808">Transferase</keyword>
<dbReference type="InterPro" id="IPR015712">
    <property type="entry name" value="DNA-dir_RNA_pol_su2"/>
</dbReference>
<evidence type="ECO:0000259" key="13">
    <source>
        <dbReference type="Pfam" id="PF04567"/>
    </source>
</evidence>
<dbReference type="OrthoDB" id="10248617at2759"/>
<evidence type="ECO:0000259" key="11">
    <source>
        <dbReference type="Pfam" id="PF04561"/>
    </source>
</evidence>
<dbReference type="Gene3D" id="3.90.1110.10">
    <property type="entry name" value="RNA polymerase Rpb2, domain 2"/>
    <property type="match status" value="1"/>
</dbReference>
<dbReference type="InterPro" id="IPR007647">
    <property type="entry name" value="RNA_pol_Rpb2_5"/>
</dbReference>
<dbReference type="Pfam" id="PF04561">
    <property type="entry name" value="RNA_pol_Rpb2_2"/>
    <property type="match status" value="1"/>
</dbReference>
<evidence type="ECO:0000256" key="5">
    <source>
        <dbReference type="ARBA" id="ARBA00022695"/>
    </source>
</evidence>
<evidence type="ECO:0000256" key="8">
    <source>
        <dbReference type="ARBA" id="ARBA00048552"/>
    </source>
</evidence>
<keyword evidence="9" id="KW-1133">Transmembrane helix</keyword>
<dbReference type="PROSITE" id="PS01166">
    <property type="entry name" value="RNA_POL_BETA"/>
    <property type="match status" value="1"/>
</dbReference>
<evidence type="ECO:0000256" key="3">
    <source>
        <dbReference type="ARBA" id="ARBA00022478"/>
    </source>
</evidence>
<dbReference type="Pfam" id="PF04567">
    <property type="entry name" value="RNA_pol_Rpb2_5"/>
    <property type="match status" value="1"/>
</dbReference>
<name>A0A835FNE9_9POAL</name>
<dbReference type="GO" id="GO:0003899">
    <property type="term" value="F:DNA-directed RNA polymerase activity"/>
    <property type="evidence" value="ECO:0007669"/>
    <property type="project" value="UniProtKB-EC"/>
</dbReference>
<evidence type="ECO:0000256" key="4">
    <source>
        <dbReference type="ARBA" id="ARBA00022679"/>
    </source>
</evidence>
<dbReference type="GO" id="GO:0003677">
    <property type="term" value="F:DNA binding"/>
    <property type="evidence" value="ECO:0007669"/>
    <property type="project" value="InterPro"/>
</dbReference>
<evidence type="ECO:0000313" key="14">
    <source>
        <dbReference type="EMBL" id="KAF8765879.1"/>
    </source>
</evidence>
<feature type="domain" description="RNA polymerase beta subunit protrusion" evidence="12">
    <location>
        <begin position="39"/>
        <end position="396"/>
    </location>
</feature>
<dbReference type="Gene3D" id="3.90.1100.10">
    <property type="match status" value="2"/>
</dbReference>
<proteinExistence type="inferred from homology"/>